<protein>
    <submittedName>
        <fullName evidence="4">Calcium-activated chloride channel regulator 1</fullName>
    </submittedName>
</protein>
<feature type="domain" description="Calcium-activated chloride channel N-terminal" evidence="3">
    <location>
        <begin position="171"/>
        <end position="350"/>
    </location>
</feature>
<feature type="compositionally biased region" description="Polar residues" evidence="1">
    <location>
        <begin position="1167"/>
        <end position="1176"/>
    </location>
</feature>
<feature type="compositionally biased region" description="Polar residues" evidence="1">
    <location>
        <begin position="935"/>
        <end position="949"/>
    </location>
</feature>
<evidence type="ECO:0000256" key="1">
    <source>
        <dbReference type="SAM" id="MobiDB-lite"/>
    </source>
</evidence>
<dbReference type="InterPro" id="IPR013642">
    <property type="entry name" value="CLCA_N"/>
</dbReference>
<feature type="compositionally biased region" description="Low complexity" evidence="1">
    <location>
        <begin position="1396"/>
        <end position="1412"/>
    </location>
</feature>
<feature type="compositionally biased region" description="Polar residues" evidence="1">
    <location>
        <begin position="1106"/>
        <end position="1116"/>
    </location>
</feature>
<evidence type="ECO:0000313" key="4">
    <source>
        <dbReference type="EMBL" id="KAJ8047678.1"/>
    </source>
</evidence>
<feature type="region of interest" description="Disordered" evidence="1">
    <location>
        <begin position="1207"/>
        <end position="1233"/>
    </location>
</feature>
<name>A0A9Q1CMX0_HOLLE</name>
<accession>A0A9Q1CMX0</accession>
<feature type="region of interest" description="Disordered" evidence="1">
    <location>
        <begin position="1268"/>
        <end position="1297"/>
    </location>
</feature>
<feature type="compositionally biased region" description="Polar residues" evidence="1">
    <location>
        <begin position="1279"/>
        <end position="1297"/>
    </location>
</feature>
<dbReference type="Proteomes" id="UP001152320">
    <property type="component" value="Chromosome 2"/>
</dbReference>
<keyword evidence="2" id="KW-0812">Transmembrane</keyword>
<feature type="compositionally biased region" description="Polar residues" evidence="1">
    <location>
        <begin position="1218"/>
        <end position="1233"/>
    </location>
</feature>
<feature type="region of interest" description="Disordered" evidence="1">
    <location>
        <begin position="1146"/>
        <end position="1176"/>
    </location>
</feature>
<feature type="region of interest" description="Disordered" evidence="1">
    <location>
        <begin position="1086"/>
        <end position="1116"/>
    </location>
</feature>
<organism evidence="4 5">
    <name type="scientific">Holothuria leucospilota</name>
    <name type="common">Black long sea cucumber</name>
    <name type="synonym">Mertensiothuria leucospilota</name>
    <dbReference type="NCBI Taxonomy" id="206669"/>
    <lineage>
        <taxon>Eukaryota</taxon>
        <taxon>Metazoa</taxon>
        <taxon>Echinodermata</taxon>
        <taxon>Eleutherozoa</taxon>
        <taxon>Echinozoa</taxon>
        <taxon>Holothuroidea</taxon>
        <taxon>Aspidochirotacea</taxon>
        <taxon>Aspidochirotida</taxon>
        <taxon>Holothuriidae</taxon>
        <taxon>Holothuria</taxon>
    </lineage>
</organism>
<dbReference type="Pfam" id="PF08434">
    <property type="entry name" value="CLCA"/>
    <property type="match status" value="2"/>
</dbReference>
<dbReference type="EMBL" id="JAIZAY010000002">
    <property type="protein sequence ID" value="KAJ8047678.1"/>
    <property type="molecule type" value="Genomic_DNA"/>
</dbReference>
<gene>
    <name evidence="4" type="ORF">HOLleu_06733</name>
</gene>
<comment type="caution">
    <text evidence="4">The sequence shown here is derived from an EMBL/GenBank/DDBJ whole genome shotgun (WGS) entry which is preliminary data.</text>
</comment>
<evidence type="ECO:0000313" key="5">
    <source>
        <dbReference type="Proteomes" id="UP001152320"/>
    </source>
</evidence>
<feature type="compositionally biased region" description="Polar residues" evidence="1">
    <location>
        <begin position="870"/>
        <end position="894"/>
    </location>
</feature>
<feature type="compositionally biased region" description="Low complexity" evidence="1">
    <location>
        <begin position="1152"/>
        <end position="1166"/>
    </location>
</feature>
<feature type="region of interest" description="Disordered" evidence="1">
    <location>
        <begin position="1333"/>
        <end position="1356"/>
    </location>
</feature>
<feature type="compositionally biased region" description="Low complexity" evidence="1">
    <location>
        <begin position="1086"/>
        <end position="1105"/>
    </location>
</feature>
<feature type="region of interest" description="Disordered" evidence="1">
    <location>
        <begin position="1396"/>
        <end position="1423"/>
    </location>
</feature>
<feature type="transmembrane region" description="Helical" evidence="2">
    <location>
        <begin position="1595"/>
        <end position="1614"/>
    </location>
</feature>
<evidence type="ECO:0000256" key="2">
    <source>
        <dbReference type="SAM" id="Phobius"/>
    </source>
</evidence>
<feature type="region of interest" description="Disordered" evidence="1">
    <location>
        <begin position="870"/>
        <end position="949"/>
    </location>
</feature>
<keyword evidence="2" id="KW-1133">Transmembrane helix</keyword>
<sequence>MITMSVGEEFQLRLFFGCSFTLLLFSITSISLTEQTDSDVWGRPPIAHVNGGYEGVIVAIHKNVPQERLLLDKTKEVIKKASQNLYDATKKFFRDVVILIPPGWNIASYMTSNETKFAAAGDDYERSHIRIRTSYEIVAEDNGDSSFSSSSYSNDLSVSCSDNIVVHRGGGVSEPFVHQPGKCGEESVFIGVTPRVIEDRDDIWGDPAKVLVHLWGHFRWGLFDEYLHSPFNCTALKDNQNNSRCSREIKNVYKRETSGDSNAYEDATLKNVCSNFVIGLGVHTVIPEYINGSIMSVSSDEMIDEFCHNSPNKSSSFKHDGDAFNRHNQMCQRKSSWEVMEQHSDFANDSTTMFEEPNFILMIRKIIRKLVLTERTDTISQSCGTLPYSNDCYILRSLALSDSSGKIGIAENENNYTMMDAEFEMKGDVKSLTDPNVEISEVIVLENASGSLINRFFNSNTKINFTKCTVFGDDFNTYPQLHQCQYSTVSEYLENIHYDDVEEFVRVLSKEGTINETSYSQELGFTLDCGIEKKYTILLLRWDNGNMAIRGSSLQSVYISETLVEKRIGENSFSDGVLDNVPFTLEKTGPETVRFRLEVFSKASVTDYDVEPVRVRPYLKSSSVVSDCSSAITIYTSVTQNDKPILGAKVVAKVSSSAGSSVDLALTDSNFYEDFEDGIYSANFSPFNGSDNYTIDVKAKGEAGHTTWNVEGLQPSGVLPDKISVRKLLSEPVILEKNFERSPRSISLEVHCQGPSTMLYTTPVDTPFLDETSQTTRIISEDFTTFLEKETDIPTTVLVPDETATFDSQTSKGLSTVSFSAGAETTFRGGKIKTTELLTSEVLEPANENESDLSTSMRILDETTTPVATTFDSLTSQGPSRAPSSKRSATTFPYGTSHTTERRTSEASTSSSRKKANAPTNEQMDETTAPLARTFDSQTTKGRSTTPSSLAGTTVFDEISQTKEFVSAKVLKTSSDKKTDALTTALISDLTTTPADIPFNLETRKVPSSQSETTVLSGIMQTTTELSTSEDLTTFGEKGTLASTTVLSSDETTTPFDTTFDLQTTIVPSSAQSETTLPNWIMRTTELSSSDDLTTSGETSTGASTNMLSSDKTTSPFDTTFNLESTKVPSPAQIETTFLNGIMRTTEHSTSEELTTSGETSAGSSTNMLSSDKTTSPFDTTFNLESTKVPSSAQIETTFLNGIMRTTEHSTSEELTTPGETSAGSSTNMLSSDETTKPLETTFDLHSTKVPSSAQIETTFLNGIMRTTEHSTSEELTTPGETSAGSSTNMLSSDETTTPLETTFDLHSTKEVPSSAQSETTVLNGIMRTTELSTSKDLTSSAEKRTGASTNMLSTADTTTPFDTTFNLQSTKEVSSSVQSKTTFLNGIMRTTELSTSDDLTTSGETGTGASTNMLSSDETTTPFDTTFDLQTTKELSTELSSIHPELTTFEGTRNQSTERVEVGEVPFSPEMTTDEPTSVLRQDDTITPPVTTVDKSITTAVVTTDAHTTDFDGTTKEISKCTTSDAQTTPSEMTPYSSLEILATDAMSSTPQKLDQLSTTTAGKIPLMTSTTEGSSPPSNKGSICPDDKRWICIFVPTVAATIFLFAISYLIVDMQKSKRMLRYPVEDREKERLGFRTNEKAPRHALKDIEMQCNSLDH</sequence>
<evidence type="ECO:0000259" key="3">
    <source>
        <dbReference type="Pfam" id="PF08434"/>
    </source>
</evidence>
<keyword evidence="5" id="KW-1185">Reference proteome</keyword>
<keyword evidence="2" id="KW-0472">Membrane</keyword>
<reference evidence="4" key="1">
    <citation type="submission" date="2021-10" db="EMBL/GenBank/DDBJ databases">
        <title>Tropical sea cucumber genome reveals ecological adaptation and Cuvierian tubules defense mechanism.</title>
        <authorList>
            <person name="Chen T."/>
        </authorList>
    </citation>
    <scope>NUCLEOTIDE SEQUENCE</scope>
    <source>
        <strain evidence="4">Nanhai2018</strain>
        <tissue evidence="4">Muscle</tissue>
    </source>
</reference>
<dbReference type="OrthoDB" id="687730at2759"/>
<feature type="domain" description="Calcium-activated chloride channel N-terminal" evidence="3">
    <location>
        <begin position="49"/>
        <end position="118"/>
    </location>
</feature>
<proteinExistence type="predicted"/>
<feature type="compositionally biased region" description="Polar residues" evidence="1">
    <location>
        <begin position="1333"/>
        <end position="1354"/>
    </location>
</feature>